<evidence type="ECO:0000256" key="1">
    <source>
        <dbReference type="SAM" id="MobiDB-lite"/>
    </source>
</evidence>
<dbReference type="OrthoDB" id="9816502at2"/>
<reference evidence="2 3" key="1">
    <citation type="submission" date="2018-06" db="EMBL/GenBank/DDBJ databases">
        <title>Spirosoma sp. HMF3257 Genome sequencing and assembly.</title>
        <authorList>
            <person name="Kang H."/>
            <person name="Cha I."/>
            <person name="Kim H."/>
            <person name="Kang J."/>
            <person name="Joh K."/>
        </authorList>
    </citation>
    <scope>NUCLEOTIDE SEQUENCE [LARGE SCALE GENOMIC DNA]</scope>
    <source>
        <strain evidence="2 3">HMF3257</strain>
    </source>
</reference>
<protein>
    <submittedName>
        <fullName evidence="2">Uncharacterized protein</fullName>
    </submittedName>
</protein>
<comment type="caution">
    <text evidence="2">The sequence shown here is derived from an EMBL/GenBank/DDBJ whole genome shotgun (WGS) entry which is preliminary data.</text>
</comment>
<dbReference type="AlphaFoldDB" id="A0A327NQK5"/>
<keyword evidence="3" id="KW-1185">Reference proteome</keyword>
<evidence type="ECO:0000313" key="2">
    <source>
        <dbReference type="EMBL" id="RAI77721.1"/>
    </source>
</evidence>
<dbReference type="RefSeq" id="WP_111348645.1">
    <property type="nucleotide sequence ID" value="NZ_QLII01000001.1"/>
</dbReference>
<sequence length="463" mass="51258">MFVEPTYRRLTRTNGSLMKRLNQPNLYNRVVMASAWKFQISVLTVAASQPFQNFDSVLTRAIDPEKIRTVNFSLTRPNWFDLHVANVSLGSRDLFKNAFAVLKKSVMLRPIQRSLPTAPDTKGWSTSIQQKISPSVSFYKKFVDLTAVSVSSTPPTTVTDEGTISPNSFNPIFSEPTYSYIAQLQPEFFIPNLDQIKPDSAVVLQANSRFIEAYLAGLNQEMAVELLWRGFPADMNATFFRQFWDVSERTSVAGSDQSDILPIRQWAPTKALGTNGPLGSVPNPLVLVIKAELIKKYPTIAVYAHRAQKGADGFRRPDPAADAIKTPIFMAQLDPDFLLSGFALTADQVLGKSGGVDKDGWYFVLAERPGDMHFGMDLDGSQAPATWNDLNWGLLPPNVTMLDLDIHKPTEPTTNRSIHWGKGLNATADDPTSGTGDAAQMASILQQKPFRVFFHASTLLPNS</sequence>
<gene>
    <name evidence="2" type="ORF">HMF3257_32765</name>
</gene>
<proteinExistence type="predicted"/>
<accession>A0A327NQK5</accession>
<feature type="region of interest" description="Disordered" evidence="1">
    <location>
        <begin position="413"/>
        <end position="438"/>
    </location>
</feature>
<organism evidence="2 3">
    <name type="scientific">Spirosoma telluris</name>
    <dbReference type="NCBI Taxonomy" id="2183553"/>
    <lineage>
        <taxon>Bacteria</taxon>
        <taxon>Pseudomonadati</taxon>
        <taxon>Bacteroidota</taxon>
        <taxon>Cytophagia</taxon>
        <taxon>Cytophagales</taxon>
        <taxon>Cytophagaceae</taxon>
        <taxon>Spirosoma</taxon>
    </lineage>
</organism>
<dbReference type="Proteomes" id="UP000249016">
    <property type="component" value="Unassembled WGS sequence"/>
</dbReference>
<dbReference type="EMBL" id="QLII01000001">
    <property type="protein sequence ID" value="RAI77721.1"/>
    <property type="molecule type" value="Genomic_DNA"/>
</dbReference>
<evidence type="ECO:0000313" key="3">
    <source>
        <dbReference type="Proteomes" id="UP000249016"/>
    </source>
</evidence>
<name>A0A327NQK5_9BACT</name>